<protein>
    <submittedName>
        <fullName evidence="10">Monovalent cation/H+ antiporter subunit D</fullName>
    </submittedName>
</protein>
<dbReference type="KEGG" id="htl:HPTL_1755"/>
<dbReference type="PRINTS" id="PR01437">
    <property type="entry name" value="NUOXDRDTASE4"/>
</dbReference>
<feature type="transmembrane region" description="Helical" evidence="8">
    <location>
        <begin position="179"/>
        <end position="204"/>
    </location>
</feature>
<dbReference type="GO" id="GO:0005886">
    <property type="term" value="C:plasma membrane"/>
    <property type="evidence" value="ECO:0007669"/>
    <property type="project" value="UniProtKB-SubCell"/>
</dbReference>
<comment type="subcellular location">
    <subcellularLocation>
        <location evidence="1">Cell membrane</location>
        <topology evidence="1">Multi-pass membrane protein</topology>
    </subcellularLocation>
    <subcellularLocation>
        <location evidence="7">Membrane</location>
        <topology evidence="7">Multi-pass membrane protein</topology>
    </subcellularLocation>
</comment>
<dbReference type="RefSeq" id="WP_119335688.1">
    <property type="nucleotide sequence ID" value="NZ_AP018558.1"/>
</dbReference>
<dbReference type="GO" id="GO:0008137">
    <property type="term" value="F:NADH dehydrogenase (ubiquinone) activity"/>
    <property type="evidence" value="ECO:0007669"/>
    <property type="project" value="InterPro"/>
</dbReference>
<evidence type="ECO:0000259" key="9">
    <source>
        <dbReference type="Pfam" id="PF00361"/>
    </source>
</evidence>
<reference evidence="10 11" key="1">
    <citation type="submission" date="2018-04" db="EMBL/GenBank/DDBJ databases">
        <title>Complete genome sequence of Hydrogenophilus thermoluteolus TH-1.</title>
        <authorList>
            <person name="Arai H."/>
        </authorList>
    </citation>
    <scope>NUCLEOTIDE SEQUENCE [LARGE SCALE GENOMIC DNA]</scope>
    <source>
        <strain evidence="10 11">TH-1</strain>
    </source>
</reference>
<evidence type="ECO:0000256" key="7">
    <source>
        <dbReference type="RuleBase" id="RU000320"/>
    </source>
</evidence>
<feature type="transmembrane region" description="Helical" evidence="8">
    <location>
        <begin position="475"/>
        <end position="494"/>
    </location>
</feature>
<feature type="transmembrane region" description="Helical" evidence="8">
    <location>
        <begin position="12"/>
        <end position="32"/>
    </location>
</feature>
<dbReference type="Proteomes" id="UP000262004">
    <property type="component" value="Chromosome"/>
</dbReference>
<feature type="transmembrane region" description="Helical" evidence="8">
    <location>
        <begin position="393"/>
        <end position="412"/>
    </location>
</feature>
<feature type="domain" description="NADH:quinone oxidoreductase/Mrp antiporter transmembrane" evidence="9">
    <location>
        <begin position="148"/>
        <end position="429"/>
    </location>
</feature>
<dbReference type="OrthoDB" id="5288794at2"/>
<evidence type="ECO:0000313" key="10">
    <source>
        <dbReference type="EMBL" id="BBD78013.1"/>
    </source>
</evidence>
<feature type="transmembrane region" description="Helical" evidence="8">
    <location>
        <begin position="325"/>
        <end position="345"/>
    </location>
</feature>
<sequence>MSNAATALFTHLPILLIVWPLGWGILLLLGAARSSDHPPGSDHPETSLRRERWLSLSGAAITLLGASLLSWDAAHGAIRVYSLGDWPAPFGIALVSDRLSALFLLLTAVVAGSALAFAIGSWDHRGRAFHPLFHIQWAGLNGAFLTGDIFNLFVFFEVLLIASYALLTHGLGQARLRVAFGYVVVNLTASSLFLLGLALIYGAYGSLNLADLAQRTVALAPQPLFLARAGATLLLVVFAIKAAAAPLYLWLPTAYSAASPPVAALFAIMTKVGIYAIIRVHWAVWGGESGVLGSAAFALLLPVAIVTGLLGVAGALAARTLSRQIAFLTVASVGTILIGVALATPKGIAAALFYLVHSTVTVTLLFLVVALVAAQRGEIGDVIQPAPALRDPVALGLLMLLAAASAIGIPPLPGFLGKLYLLEASLDRPGQGAVWLTLIAVGALTLIALARAGVTIFWHSHPKRITVWPAGDSRVLMQPVVALVVVVAAMTLWAEPLYRFTYAAAVQAADQTAYARVVLERVHFSAPWTRPYDGVLPQTEPPEVP</sequence>
<keyword evidence="6 8" id="KW-0472">Membrane</keyword>
<feature type="transmembrane region" description="Helical" evidence="8">
    <location>
        <begin position="262"/>
        <end position="284"/>
    </location>
</feature>
<dbReference type="Pfam" id="PF00361">
    <property type="entry name" value="Proton_antipo_M"/>
    <property type="match status" value="1"/>
</dbReference>
<dbReference type="PANTHER" id="PTHR42703:SF1">
    <property type="entry name" value="NA(+)_H(+) ANTIPORTER SUBUNIT D1"/>
    <property type="match status" value="1"/>
</dbReference>
<dbReference type="PANTHER" id="PTHR42703">
    <property type="entry name" value="NADH DEHYDROGENASE"/>
    <property type="match status" value="1"/>
</dbReference>
<organism evidence="10 11">
    <name type="scientific">Hydrogenophilus thermoluteolus</name>
    <name type="common">Pseudomonas hydrogenothermophila</name>
    <dbReference type="NCBI Taxonomy" id="297"/>
    <lineage>
        <taxon>Bacteria</taxon>
        <taxon>Pseudomonadati</taxon>
        <taxon>Pseudomonadota</taxon>
        <taxon>Hydrogenophilia</taxon>
        <taxon>Hydrogenophilales</taxon>
        <taxon>Hydrogenophilaceae</taxon>
        <taxon>Hydrogenophilus</taxon>
    </lineage>
</organism>
<evidence type="ECO:0000313" key="11">
    <source>
        <dbReference type="Proteomes" id="UP000262004"/>
    </source>
</evidence>
<keyword evidence="3" id="KW-1003">Cell membrane</keyword>
<dbReference type="InterPro" id="IPR050586">
    <property type="entry name" value="CPA3_Na-H_Antiporter_D"/>
</dbReference>
<dbReference type="GO" id="GO:0042773">
    <property type="term" value="P:ATP synthesis coupled electron transport"/>
    <property type="evidence" value="ECO:0007669"/>
    <property type="project" value="InterPro"/>
</dbReference>
<evidence type="ECO:0000256" key="8">
    <source>
        <dbReference type="SAM" id="Phobius"/>
    </source>
</evidence>
<evidence type="ECO:0000256" key="2">
    <source>
        <dbReference type="ARBA" id="ARBA00005346"/>
    </source>
</evidence>
<evidence type="ECO:0000256" key="1">
    <source>
        <dbReference type="ARBA" id="ARBA00004651"/>
    </source>
</evidence>
<feature type="transmembrane region" description="Helical" evidence="8">
    <location>
        <begin position="142"/>
        <end position="167"/>
    </location>
</feature>
<evidence type="ECO:0000256" key="6">
    <source>
        <dbReference type="ARBA" id="ARBA00023136"/>
    </source>
</evidence>
<dbReference type="InterPro" id="IPR003918">
    <property type="entry name" value="NADH_UbQ_OxRdtase"/>
</dbReference>
<dbReference type="EMBL" id="AP018558">
    <property type="protein sequence ID" value="BBD78013.1"/>
    <property type="molecule type" value="Genomic_DNA"/>
</dbReference>
<gene>
    <name evidence="10" type="ORF">HPTL_1755</name>
</gene>
<keyword evidence="4 7" id="KW-0812">Transmembrane</keyword>
<feature type="transmembrane region" description="Helical" evidence="8">
    <location>
        <begin position="102"/>
        <end position="122"/>
    </location>
</feature>
<feature type="transmembrane region" description="Helical" evidence="8">
    <location>
        <begin position="296"/>
        <end position="318"/>
    </location>
</feature>
<evidence type="ECO:0000256" key="3">
    <source>
        <dbReference type="ARBA" id="ARBA00022475"/>
    </source>
</evidence>
<feature type="transmembrane region" description="Helical" evidence="8">
    <location>
        <begin position="351"/>
        <end position="373"/>
    </location>
</feature>
<feature type="transmembrane region" description="Helical" evidence="8">
    <location>
        <begin position="224"/>
        <end position="250"/>
    </location>
</feature>
<name>A0A2Z6DZV1_HYDTE</name>
<feature type="transmembrane region" description="Helical" evidence="8">
    <location>
        <begin position="53"/>
        <end position="71"/>
    </location>
</feature>
<keyword evidence="11" id="KW-1185">Reference proteome</keyword>
<dbReference type="AlphaFoldDB" id="A0A2Z6DZV1"/>
<comment type="similarity">
    <text evidence="2">Belongs to the CPA3 antiporters (TC 2.A.63) subunit D family.</text>
</comment>
<evidence type="ECO:0000256" key="5">
    <source>
        <dbReference type="ARBA" id="ARBA00022989"/>
    </source>
</evidence>
<proteinExistence type="inferred from homology"/>
<accession>A0A2Z6DZV1</accession>
<evidence type="ECO:0000256" key="4">
    <source>
        <dbReference type="ARBA" id="ARBA00022692"/>
    </source>
</evidence>
<feature type="transmembrane region" description="Helical" evidence="8">
    <location>
        <begin position="432"/>
        <end position="454"/>
    </location>
</feature>
<keyword evidence="5 8" id="KW-1133">Transmembrane helix</keyword>
<dbReference type="NCBIfam" id="NF009309">
    <property type="entry name" value="PRK12666.1"/>
    <property type="match status" value="1"/>
</dbReference>
<dbReference type="InterPro" id="IPR001750">
    <property type="entry name" value="ND/Mrp_TM"/>
</dbReference>